<proteinExistence type="predicted"/>
<sequence>MNKFIVNVIIKFIVVLICGTIAFLCVYHDYSLYSKPIGKITTVKTSGEKQQIQAEIKNGEEKGQFRDIELKYDKALVYDQKYHKGDVVFLDSELKTITGVKRDHWVAAAVILLLGMLLGFGGRKGFFTTVCFVADIVIFIAMTLLYVKGVDILLMTVVSCLLFAFILLFLVSGASRVTLISFFVTIGALAVVGLLCFALIWKTANMGYEYLDFLPEPYTVKQANHLFLSQIMIGCLGAIIDIAVTITACSVELIRKTPDISTKALVDSAKEVADDITGTMINVVFFTNLAAIIPIFIISMRNDIGFVTVLKYDAFFEITRFLAGAIGILITIPLSVMASSMFLRKGEKR</sequence>
<feature type="transmembrane region" description="Helical" evidence="1">
    <location>
        <begin position="231"/>
        <end position="254"/>
    </location>
</feature>
<evidence type="ECO:0000313" key="3">
    <source>
        <dbReference type="Proteomes" id="UP000644115"/>
    </source>
</evidence>
<dbReference type="Pfam" id="PF07907">
    <property type="entry name" value="YibE_F"/>
    <property type="match status" value="1"/>
</dbReference>
<name>A0A923SLH8_9FIRM</name>
<gene>
    <name evidence="2" type="ORF">H8876_04440</name>
</gene>
<feature type="transmembrane region" description="Helical" evidence="1">
    <location>
        <begin position="152"/>
        <end position="171"/>
    </location>
</feature>
<dbReference type="RefSeq" id="WP_249286698.1">
    <property type="nucleotide sequence ID" value="NZ_JACRWC010000056.1"/>
</dbReference>
<accession>A0A923SLH8</accession>
<organism evidence="2 3">
    <name type="scientific">Lentihominibacter faecis</name>
    <dbReference type="NCBI Taxonomy" id="2764712"/>
    <lineage>
        <taxon>Bacteria</taxon>
        <taxon>Bacillati</taxon>
        <taxon>Bacillota</taxon>
        <taxon>Clostridia</taxon>
        <taxon>Peptostreptococcales</taxon>
        <taxon>Anaerovoracaceae</taxon>
        <taxon>Lentihominibacter</taxon>
    </lineage>
</organism>
<feature type="transmembrane region" description="Helical" evidence="1">
    <location>
        <begin position="126"/>
        <end position="146"/>
    </location>
</feature>
<protein>
    <submittedName>
        <fullName evidence="2">YibE/F family protein</fullName>
    </submittedName>
</protein>
<keyword evidence="1" id="KW-1133">Transmembrane helix</keyword>
<dbReference type="EMBL" id="JACRWC010000056">
    <property type="protein sequence ID" value="MBC5999243.1"/>
    <property type="molecule type" value="Genomic_DNA"/>
</dbReference>
<dbReference type="PANTHER" id="PTHR41771:SF1">
    <property type="entry name" value="MEMBRANE PROTEIN"/>
    <property type="match status" value="1"/>
</dbReference>
<reference evidence="2" key="1">
    <citation type="submission" date="2020-08" db="EMBL/GenBank/DDBJ databases">
        <authorList>
            <person name="Liu C."/>
            <person name="Sun Q."/>
        </authorList>
    </citation>
    <scope>NUCLEOTIDE SEQUENCE</scope>
    <source>
        <strain evidence="2">BX16</strain>
    </source>
</reference>
<feature type="transmembrane region" description="Helical" evidence="1">
    <location>
        <begin position="104"/>
        <end position="121"/>
    </location>
</feature>
<feature type="transmembrane region" description="Helical" evidence="1">
    <location>
        <begin position="318"/>
        <end position="343"/>
    </location>
</feature>
<feature type="transmembrane region" description="Helical" evidence="1">
    <location>
        <begin position="12"/>
        <end position="30"/>
    </location>
</feature>
<evidence type="ECO:0000313" key="2">
    <source>
        <dbReference type="EMBL" id="MBC5999243.1"/>
    </source>
</evidence>
<keyword evidence="1" id="KW-0812">Transmembrane</keyword>
<feature type="transmembrane region" description="Helical" evidence="1">
    <location>
        <begin position="275"/>
        <end position="298"/>
    </location>
</feature>
<feature type="transmembrane region" description="Helical" evidence="1">
    <location>
        <begin position="178"/>
        <end position="201"/>
    </location>
</feature>
<evidence type="ECO:0000256" key="1">
    <source>
        <dbReference type="SAM" id="Phobius"/>
    </source>
</evidence>
<dbReference type="PANTHER" id="PTHR41771">
    <property type="entry name" value="MEMBRANE PROTEIN-RELATED"/>
    <property type="match status" value="1"/>
</dbReference>
<keyword evidence="1" id="KW-0472">Membrane</keyword>
<dbReference type="AlphaFoldDB" id="A0A923SLH8"/>
<dbReference type="Proteomes" id="UP000644115">
    <property type="component" value="Unassembled WGS sequence"/>
</dbReference>
<dbReference type="InterPro" id="IPR012507">
    <property type="entry name" value="YibE_F"/>
</dbReference>
<keyword evidence="3" id="KW-1185">Reference proteome</keyword>
<comment type="caution">
    <text evidence="2">The sequence shown here is derived from an EMBL/GenBank/DDBJ whole genome shotgun (WGS) entry which is preliminary data.</text>
</comment>